<dbReference type="PANTHER" id="PTHR13148:SF0">
    <property type="entry name" value="POST-GPI ATTACHMENT TO PROTEINS FACTOR 3"/>
    <property type="match status" value="1"/>
</dbReference>
<keyword evidence="4 8" id="KW-0732">Signal</keyword>
<evidence type="ECO:0000256" key="6">
    <source>
        <dbReference type="ARBA" id="ARBA00023136"/>
    </source>
</evidence>
<sequence length="341" mass="39315">MTTDSENMMPSRPRLRLRPAKTILVVVLLALFCGQATASLGDRLPEFKRCVQVCAQENCSPVSETPTEIPIHRRLLLWTCPQECDYTCQHIVTASRVAAGKRVTQFHGKWPFHRIFGVQEPFSVVFSLGNLWVHWRGLEKIKNGIPNRYTLKKFYVWFAQIGIATWIFSTVFHMRDFNLTEELDYLAAGGSVLYGMYYAPVRIFRLDVPIPRRESVLRLWTTLCICAYVVHVLYLKLVKWDYGYNMTANVVLGVLQNALWSWFSWKQYSKSQRPWTAWPGIAVAWVMMAMSLELLDFPPIWGSLDAHSLWHAGTIFPAILWYSFLVKDAQDDIAGANRIKS</sequence>
<reference evidence="9" key="1">
    <citation type="submission" date="2022-07" db="EMBL/GenBank/DDBJ databases">
        <title>Draft genome sequence of Zalerion maritima ATCC 34329, a (micro)plastics degrading marine fungus.</title>
        <authorList>
            <person name="Paco A."/>
            <person name="Goncalves M.F.M."/>
            <person name="Rocha-Santos T.A.P."/>
            <person name="Alves A."/>
        </authorList>
    </citation>
    <scope>NUCLEOTIDE SEQUENCE</scope>
    <source>
        <strain evidence="9">ATCC 34329</strain>
    </source>
</reference>
<dbReference type="GO" id="GO:0006506">
    <property type="term" value="P:GPI anchor biosynthetic process"/>
    <property type="evidence" value="ECO:0007669"/>
    <property type="project" value="UniProtKB-KW"/>
</dbReference>
<keyword evidence="3 7" id="KW-0812">Transmembrane</keyword>
<feature type="chain" id="PRO_5041977896" description="Post-GPI attachment to proteins factor 3" evidence="8">
    <location>
        <begin position="39"/>
        <end position="341"/>
    </location>
</feature>
<name>A0AAD5WNE8_9PEZI</name>
<evidence type="ECO:0000256" key="7">
    <source>
        <dbReference type="RuleBase" id="RU365066"/>
    </source>
</evidence>
<dbReference type="GO" id="GO:0005789">
    <property type="term" value="C:endoplasmic reticulum membrane"/>
    <property type="evidence" value="ECO:0007669"/>
    <property type="project" value="UniProtKB-SubCell"/>
</dbReference>
<feature type="transmembrane region" description="Helical" evidence="7">
    <location>
        <begin position="185"/>
        <end position="204"/>
    </location>
</feature>
<dbReference type="PANTHER" id="PTHR13148">
    <property type="entry name" value="PER1-RELATED"/>
    <property type="match status" value="1"/>
</dbReference>
<dbReference type="Pfam" id="PF04080">
    <property type="entry name" value="Per1"/>
    <property type="match status" value="1"/>
</dbReference>
<dbReference type="AlphaFoldDB" id="A0AAD5WNE8"/>
<keyword evidence="6 7" id="KW-0472">Membrane</keyword>
<keyword evidence="2 7" id="KW-0337">GPI-anchor biosynthesis</keyword>
<proteinExistence type="inferred from homology"/>
<evidence type="ECO:0000256" key="5">
    <source>
        <dbReference type="ARBA" id="ARBA00022989"/>
    </source>
</evidence>
<evidence type="ECO:0000256" key="4">
    <source>
        <dbReference type="ARBA" id="ARBA00022729"/>
    </source>
</evidence>
<accession>A0AAD5WNE8</accession>
<comment type="function">
    <text evidence="7">Involved in the lipid remodeling steps of GPI-anchor maturation.</text>
</comment>
<comment type="caution">
    <text evidence="9">The sequence shown here is derived from an EMBL/GenBank/DDBJ whole genome shotgun (WGS) entry which is preliminary data.</text>
</comment>
<feature type="transmembrane region" description="Helical" evidence="7">
    <location>
        <begin position="307"/>
        <end position="325"/>
    </location>
</feature>
<feature type="transmembrane region" description="Helical" evidence="7">
    <location>
        <begin position="154"/>
        <end position="173"/>
    </location>
</feature>
<gene>
    <name evidence="9" type="ORF">MKZ38_007112</name>
</gene>
<evidence type="ECO:0000256" key="3">
    <source>
        <dbReference type="ARBA" id="ARBA00022692"/>
    </source>
</evidence>
<dbReference type="InterPro" id="IPR007217">
    <property type="entry name" value="Per1-like"/>
</dbReference>
<evidence type="ECO:0000256" key="2">
    <source>
        <dbReference type="ARBA" id="ARBA00022502"/>
    </source>
</evidence>
<feature type="transmembrane region" description="Helical" evidence="7">
    <location>
        <begin position="246"/>
        <end position="263"/>
    </location>
</feature>
<organism evidence="9 10">
    <name type="scientific">Zalerion maritima</name>
    <dbReference type="NCBI Taxonomy" id="339359"/>
    <lineage>
        <taxon>Eukaryota</taxon>
        <taxon>Fungi</taxon>
        <taxon>Dikarya</taxon>
        <taxon>Ascomycota</taxon>
        <taxon>Pezizomycotina</taxon>
        <taxon>Sordariomycetes</taxon>
        <taxon>Lulworthiomycetidae</taxon>
        <taxon>Lulworthiales</taxon>
        <taxon>Lulworthiaceae</taxon>
        <taxon>Zalerion</taxon>
    </lineage>
</organism>
<keyword evidence="7" id="KW-0256">Endoplasmic reticulum</keyword>
<dbReference type="EMBL" id="JAKWBI020000448">
    <property type="protein sequence ID" value="KAJ2894889.1"/>
    <property type="molecule type" value="Genomic_DNA"/>
</dbReference>
<dbReference type="Proteomes" id="UP001201980">
    <property type="component" value="Unassembled WGS sequence"/>
</dbReference>
<evidence type="ECO:0000256" key="1">
    <source>
        <dbReference type="ARBA" id="ARBA00004127"/>
    </source>
</evidence>
<comment type="similarity">
    <text evidence="7">Belongs to the PGAP3 family.</text>
</comment>
<feature type="transmembrane region" description="Helical" evidence="7">
    <location>
        <begin position="115"/>
        <end position="133"/>
    </location>
</feature>
<dbReference type="GO" id="GO:0016788">
    <property type="term" value="F:hydrolase activity, acting on ester bonds"/>
    <property type="evidence" value="ECO:0007669"/>
    <property type="project" value="TreeGrafter"/>
</dbReference>
<protein>
    <recommendedName>
        <fullName evidence="7">Post-GPI attachment to proteins factor 3</fullName>
    </recommendedName>
</protein>
<evidence type="ECO:0000313" key="9">
    <source>
        <dbReference type="EMBL" id="KAJ2894889.1"/>
    </source>
</evidence>
<comment type="subcellular location">
    <subcellularLocation>
        <location evidence="1">Endomembrane system</location>
        <topology evidence="1">Multi-pass membrane protein</topology>
    </subcellularLocation>
    <subcellularLocation>
        <location evidence="7">Endoplasmic reticulum membrane</location>
        <topology evidence="7">Multi-pass membrane protein</topology>
    </subcellularLocation>
</comment>
<evidence type="ECO:0000313" key="10">
    <source>
        <dbReference type="Proteomes" id="UP001201980"/>
    </source>
</evidence>
<keyword evidence="10" id="KW-1185">Reference proteome</keyword>
<keyword evidence="5 7" id="KW-1133">Transmembrane helix</keyword>
<feature type="transmembrane region" description="Helical" evidence="7">
    <location>
        <begin position="275"/>
        <end position="295"/>
    </location>
</feature>
<evidence type="ECO:0000256" key="8">
    <source>
        <dbReference type="SAM" id="SignalP"/>
    </source>
</evidence>
<feature type="signal peptide" evidence="8">
    <location>
        <begin position="1"/>
        <end position="38"/>
    </location>
</feature>
<feature type="transmembrane region" description="Helical" evidence="7">
    <location>
        <begin position="216"/>
        <end position="234"/>
    </location>
</feature>